<protein>
    <submittedName>
        <fullName evidence="2">Uncharacterized protein</fullName>
    </submittedName>
</protein>
<organism evidence="2 3">
    <name type="scientific">Planomonospora alba</name>
    <dbReference type="NCBI Taxonomy" id="161354"/>
    <lineage>
        <taxon>Bacteria</taxon>
        <taxon>Bacillati</taxon>
        <taxon>Actinomycetota</taxon>
        <taxon>Actinomycetes</taxon>
        <taxon>Streptosporangiales</taxon>
        <taxon>Streptosporangiaceae</taxon>
        <taxon>Planomonospora</taxon>
    </lineage>
</organism>
<sequence length="66" mass="6938">MSVSVDRIEPPGGAHRLDRRHPGARCRAVASRRRVPGAARAAPDSAGVVSGGERHPQVNPRIPDPG</sequence>
<keyword evidence="3" id="KW-1185">Reference proteome</keyword>
<gene>
    <name evidence="2" type="ORF">GCM10010466_34360</name>
</gene>
<feature type="region of interest" description="Disordered" evidence="1">
    <location>
        <begin position="1"/>
        <end position="66"/>
    </location>
</feature>
<accession>A0ABP6N908</accession>
<evidence type="ECO:0000313" key="2">
    <source>
        <dbReference type="EMBL" id="GAA3140405.1"/>
    </source>
</evidence>
<dbReference type="Proteomes" id="UP001500320">
    <property type="component" value="Unassembled WGS sequence"/>
</dbReference>
<feature type="compositionally biased region" description="Basic residues" evidence="1">
    <location>
        <begin position="17"/>
        <end position="35"/>
    </location>
</feature>
<name>A0ABP6N908_9ACTN</name>
<evidence type="ECO:0000313" key="3">
    <source>
        <dbReference type="Proteomes" id="UP001500320"/>
    </source>
</evidence>
<proteinExistence type="predicted"/>
<comment type="caution">
    <text evidence="2">The sequence shown here is derived from an EMBL/GenBank/DDBJ whole genome shotgun (WGS) entry which is preliminary data.</text>
</comment>
<dbReference type="EMBL" id="BAAAUT010000025">
    <property type="protein sequence ID" value="GAA3140405.1"/>
    <property type="molecule type" value="Genomic_DNA"/>
</dbReference>
<evidence type="ECO:0000256" key="1">
    <source>
        <dbReference type="SAM" id="MobiDB-lite"/>
    </source>
</evidence>
<reference evidence="3" key="1">
    <citation type="journal article" date="2019" name="Int. J. Syst. Evol. Microbiol.">
        <title>The Global Catalogue of Microorganisms (GCM) 10K type strain sequencing project: providing services to taxonomists for standard genome sequencing and annotation.</title>
        <authorList>
            <consortium name="The Broad Institute Genomics Platform"/>
            <consortium name="The Broad Institute Genome Sequencing Center for Infectious Disease"/>
            <person name="Wu L."/>
            <person name="Ma J."/>
        </authorList>
    </citation>
    <scope>NUCLEOTIDE SEQUENCE [LARGE SCALE GENOMIC DNA]</scope>
    <source>
        <strain evidence="3">JCM 9373</strain>
    </source>
</reference>